<dbReference type="Proteomes" id="UP000054653">
    <property type="component" value="Unassembled WGS sequence"/>
</dbReference>
<evidence type="ECO:0000313" key="1">
    <source>
        <dbReference type="EMBL" id="KRY25765.1"/>
    </source>
</evidence>
<keyword evidence="2" id="KW-1185">Reference proteome</keyword>
<gene>
    <name evidence="1" type="ORF">T03_2365</name>
</gene>
<evidence type="ECO:0000313" key="2">
    <source>
        <dbReference type="Proteomes" id="UP000054653"/>
    </source>
</evidence>
<sequence length="37" mass="4337">MIDVAIMWFDVYAYINLTRIVCKMTAVNKVMNINKTI</sequence>
<accession>A0A0V1ALS1</accession>
<proteinExistence type="predicted"/>
<dbReference type="AlphaFoldDB" id="A0A0V1ALS1"/>
<reference evidence="1 2" key="1">
    <citation type="submission" date="2015-01" db="EMBL/GenBank/DDBJ databases">
        <title>Evolution of Trichinella species and genotypes.</title>
        <authorList>
            <person name="Korhonen P.K."/>
            <person name="Edoardo P."/>
            <person name="Giuseppe L.R."/>
            <person name="Gasser R.B."/>
        </authorList>
    </citation>
    <scope>NUCLEOTIDE SEQUENCE [LARGE SCALE GENOMIC DNA]</scope>
    <source>
        <strain evidence="1">ISS120</strain>
    </source>
</reference>
<protein>
    <submittedName>
        <fullName evidence="1">Uncharacterized protein</fullName>
    </submittedName>
</protein>
<comment type="caution">
    <text evidence="1">The sequence shown here is derived from an EMBL/GenBank/DDBJ whole genome shotgun (WGS) entry which is preliminary data.</text>
</comment>
<organism evidence="1 2">
    <name type="scientific">Trichinella britovi</name>
    <name type="common">Parasitic roundworm</name>
    <dbReference type="NCBI Taxonomy" id="45882"/>
    <lineage>
        <taxon>Eukaryota</taxon>
        <taxon>Metazoa</taxon>
        <taxon>Ecdysozoa</taxon>
        <taxon>Nematoda</taxon>
        <taxon>Enoplea</taxon>
        <taxon>Dorylaimia</taxon>
        <taxon>Trichinellida</taxon>
        <taxon>Trichinellidae</taxon>
        <taxon>Trichinella</taxon>
    </lineage>
</organism>
<name>A0A0V1ALS1_TRIBR</name>
<dbReference type="EMBL" id="JYDI01002121">
    <property type="protein sequence ID" value="KRY25765.1"/>
    <property type="molecule type" value="Genomic_DNA"/>
</dbReference>